<organism evidence="6 7">
    <name type="scientific">Lactuca sativa</name>
    <name type="common">Garden lettuce</name>
    <dbReference type="NCBI Taxonomy" id="4236"/>
    <lineage>
        <taxon>Eukaryota</taxon>
        <taxon>Viridiplantae</taxon>
        <taxon>Streptophyta</taxon>
        <taxon>Embryophyta</taxon>
        <taxon>Tracheophyta</taxon>
        <taxon>Spermatophyta</taxon>
        <taxon>Magnoliopsida</taxon>
        <taxon>eudicotyledons</taxon>
        <taxon>Gunneridae</taxon>
        <taxon>Pentapetalae</taxon>
        <taxon>asterids</taxon>
        <taxon>campanulids</taxon>
        <taxon>Asterales</taxon>
        <taxon>Asteraceae</taxon>
        <taxon>Cichorioideae</taxon>
        <taxon>Cichorieae</taxon>
        <taxon>Lactucinae</taxon>
        <taxon>Lactuca</taxon>
    </lineage>
</organism>
<dbReference type="InterPro" id="IPR035897">
    <property type="entry name" value="Toll_tir_struct_dom_sf"/>
</dbReference>
<dbReference type="InterPro" id="IPR027417">
    <property type="entry name" value="P-loop_NTPase"/>
</dbReference>
<proteinExistence type="predicted"/>
<evidence type="ECO:0000256" key="4">
    <source>
        <dbReference type="ARBA" id="ARBA00023027"/>
    </source>
</evidence>
<dbReference type="PRINTS" id="PR00364">
    <property type="entry name" value="DISEASERSIST"/>
</dbReference>
<feature type="domain" description="TIR" evidence="5">
    <location>
        <begin position="18"/>
        <end position="183"/>
    </location>
</feature>
<evidence type="ECO:0000256" key="2">
    <source>
        <dbReference type="ARBA" id="ARBA00022737"/>
    </source>
</evidence>
<dbReference type="FunFam" id="3.40.50.10140:FF:000007">
    <property type="entry name" value="Disease resistance protein (TIR-NBS-LRR class)"/>
    <property type="match status" value="1"/>
</dbReference>
<dbReference type="Gene3D" id="1.10.8.430">
    <property type="entry name" value="Helical domain of apoptotic protease-activating factors"/>
    <property type="match status" value="1"/>
</dbReference>
<keyword evidence="2" id="KW-0677">Repeat</keyword>
<dbReference type="Pfam" id="PF01582">
    <property type="entry name" value="TIR"/>
    <property type="match status" value="1"/>
</dbReference>
<dbReference type="SMART" id="SM00255">
    <property type="entry name" value="TIR"/>
    <property type="match status" value="1"/>
</dbReference>
<dbReference type="InterPro" id="IPR000157">
    <property type="entry name" value="TIR_dom"/>
</dbReference>
<dbReference type="Pfam" id="PF00931">
    <property type="entry name" value="NB-ARC"/>
    <property type="match status" value="1"/>
</dbReference>
<keyword evidence="3" id="KW-0611">Plant defense</keyword>
<evidence type="ECO:0000313" key="6">
    <source>
        <dbReference type="EMBL" id="KAJ0194923.1"/>
    </source>
</evidence>
<accession>A0A9R1UWS0</accession>
<comment type="caution">
    <text evidence="6">The sequence shown here is derived from an EMBL/GenBank/DDBJ whole genome shotgun (WGS) entry which is preliminary data.</text>
</comment>
<dbReference type="PROSITE" id="PS50104">
    <property type="entry name" value="TIR"/>
    <property type="match status" value="1"/>
</dbReference>
<keyword evidence="7" id="KW-1185">Reference proteome</keyword>
<dbReference type="Gene3D" id="3.40.50.10140">
    <property type="entry name" value="Toll/interleukin-1 receptor homology (TIR) domain"/>
    <property type="match status" value="1"/>
</dbReference>
<dbReference type="GO" id="GO:0007165">
    <property type="term" value="P:signal transduction"/>
    <property type="evidence" value="ECO:0007669"/>
    <property type="project" value="InterPro"/>
</dbReference>
<keyword evidence="1" id="KW-0433">Leucine-rich repeat</keyword>
<dbReference type="Gene3D" id="3.40.50.300">
    <property type="entry name" value="P-loop containing nucleotide triphosphate hydrolases"/>
    <property type="match status" value="1"/>
</dbReference>
<dbReference type="SUPFAM" id="SSF46785">
    <property type="entry name" value="Winged helix' DNA-binding domain"/>
    <property type="match status" value="1"/>
</dbReference>
<evidence type="ECO:0000256" key="1">
    <source>
        <dbReference type="ARBA" id="ARBA00022614"/>
    </source>
</evidence>
<dbReference type="InterPro" id="IPR002182">
    <property type="entry name" value="NB-ARC"/>
</dbReference>
<evidence type="ECO:0000256" key="3">
    <source>
        <dbReference type="ARBA" id="ARBA00022821"/>
    </source>
</evidence>
<sequence>MASSSSSASLLNHSDHSIHYDVFLSFRGQDTRNSFTDHLYAALVRAGLRTFRDNDDLKRGHELKPEIERAIIESRASIVILSEKYATSSWCLDELLLMLEQRRSFNHFVLPVFYHVDPSDIRDQRQSFAIEVEEGVERSKWTEYNVNRWKVALSEVADLTGMVVSGSEADFIAQIVDAIDCKLDIMKLVSTPAHLIGMESRAIGINSWLKNEQSGANALAICGMGGSGKTTLAQFIYNSNKQKFETSSYLEEIGKHYKQPHGLLGLQKQLLTDILGGKNERISSVFEGTRKVEEALQVKRVLIVLDDIDEHDELDALLGRRAFHTQSKIIITTRLLDIHAWFGSISWRCQVHKLGLLNDHESLELLSCHAFGSKIPMEGFKELAVQIAKYCGGNPLALKVLGSSLFVNAEDPRKRSSIIEIWRSTLNSLNSLGGDLDDKIQGILQKSFDSLPRASNRELFLHIAFFFVGEYEDYVVKILEHDWHAKAGIMTLVNRCLLSISSSKKLVMHQLLQEMGRKIVLEESKDPAKRSRVLQNNESYRLLGKGQGSETIEGLALDMRKLSQWTRSNPLALKTGSLAKMDKLKLLQLKYVELTGSYENFPELRWLCWHGCNLTTIPSGLLMSSLVAIDMSYGNLKMFEPPTVLNSLKILNLKDSQKLVSIHNLSQLPNLETLILWNYSNLTHVCKTIQGLERLDLLDFTGCKNLWKVSSNKYVNQLLRLRALYTGEEVPQQSFSLPDSLNFLFLNNCNLEKSNYIPVTFSGQPFLYMNLGNNLFEFLPNNINFKTLRVLELTFCPNLKCLLCLPSTLEELYTNWCFSLEKITFESTRFRLCEFVYRGCNKISEIQGLFKLVPIAKLDEVDLGHMKWIKAYQDLEVDLVGDEITKDRNWRVQVLYEYGIMSTYLPDVKDQSMTKPVYMSSSPFLSFCVPSCPKKRRIQGFHVTAIYRPSGEDEDMWVLFIKISNTTKDLTWMYNPVVYCNPRVGEDAVWLSYWPIGNILDAGDEINVSVIVGNGLMVSGCSASLVYMDDGEVELEYCKNYTKEEEVIGGDLSEFKLSTGEYYLCRRDFFKSTTPDWLNMLVSNTIPSTELRGWRKSRRSKNLDASFMELETFRAYVFPNLKDDGERDDEVTDTEKLMMKVRRRKSVTWKGMENCIKKRAKH</sequence>
<dbReference type="AlphaFoldDB" id="A0A9R1UWS0"/>
<dbReference type="SUPFAM" id="SSF52058">
    <property type="entry name" value="L domain-like"/>
    <property type="match status" value="1"/>
</dbReference>
<dbReference type="Proteomes" id="UP000235145">
    <property type="component" value="Unassembled WGS sequence"/>
</dbReference>
<protein>
    <recommendedName>
        <fullName evidence="5">TIR domain-containing protein</fullName>
    </recommendedName>
</protein>
<evidence type="ECO:0000313" key="7">
    <source>
        <dbReference type="Proteomes" id="UP000235145"/>
    </source>
</evidence>
<keyword evidence="4" id="KW-0520">NAD</keyword>
<dbReference type="PANTHER" id="PTHR11017">
    <property type="entry name" value="LEUCINE-RICH REPEAT-CONTAINING PROTEIN"/>
    <property type="match status" value="1"/>
</dbReference>
<gene>
    <name evidence="6" type="ORF">LSAT_V11C700361390</name>
</gene>
<dbReference type="GO" id="GO:0043531">
    <property type="term" value="F:ADP binding"/>
    <property type="evidence" value="ECO:0007669"/>
    <property type="project" value="InterPro"/>
</dbReference>
<dbReference type="OrthoDB" id="1357022at2759"/>
<dbReference type="PANTHER" id="PTHR11017:SF492">
    <property type="entry name" value="TIR DOMAIN, P-LOOP CONTAINING NUCLEOSIDE TRIPHOSPHATE HYDROLASE"/>
    <property type="match status" value="1"/>
</dbReference>
<dbReference type="SUPFAM" id="SSF52200">
    <property type="entry name" value="Toll/Interleukin receptor TIR domain"/>
    <property type="match status" value="1"/>
</dbReference>
<reference evidence="6 7" key="1">
    <citation type="journal article" date="2017" name="Nat. Commun.">
        <title>Genome assembly with in vitro proximity ligation data and whole-genome triplication in lettuce.</title>
        <authorList>
            <person name="Reyes-Chin-Wo S."/>
            <person name="Wang Z."/>
            <person name="Yang X."/>
            <person name="Kozik A."/>
            <person name="Arikit S."/>
            <person name="Song C."/>
            <person name="Xia L."/>
            <person name="Froenicke L."/>
            <person name="Lavelle D.O."/>
            <person name="Truco M.J."/>
            <person name="Xia R."/>
            <person name="Zhu S."/>
            <person name="Xu C."/>
            <person name="Xu H."/>
            <person name="Xu X."/>
            <person name="Cox K."/>
            <person name="Korf I."/>
            <person name="Meyers B.C."/>
            <person name="Michelmore R.W."/>
        </authorList>
    </citation>
    <scope>NUCLEOTIDE SEQUENCE [LARGE SCALE GENOMIC DNA]</scope>
    <source>
        <strain evidence="7">cv. Salinas</strain>
        <tissue evidence="6">Seedlings</tissue>
    </source>
</reference>
<dbReference type="InterPro" id="IPR032675">
    <property type="entry name" value="LRR_dom_sf"/>
</dbReference>
<dbReference type="InterPro" id="IPR058192">
    <property type="entry name" value="WHD_ROQ1-like"/>
</dbReference>
<dbReference type="InterPro" id="IPR044974">
    <property type="entry name" value="Disease_R_plants"/>
</dbReference>
<dbReference type="InterPro" id="IPR042197">
    <property type="entry name" value="Apaf_helical"/>
</dbReference>
<dbReference type="SUPFAM" id="SSF52540">
    <property type="entry name" value="P-loop containing nucleoside triphosphate hydrolases"/>
    <property type="match status" value="1"/>
</dbReference>
<dbReference type="InterPro" id="IPR036390">
    <property type="entry name" value="WH_DNA-bd_sf"/>
</dbReference>
<dbReference type="GO" id="GO:0006952">
    <property type="term" value="P:defense response"/>
    <property type="evidence" value="ECO:0007669"/>
    <property type="project" value="UniProtKB-KW"/>
</dbReference>
<dbReference type="Pfam" id="PF23282">
    <property type="entry name" value="WHD_ROQ1"/>
    <property type="match status" value="1"/>
</dbReference>
<evidence type="ECO:0000259" key="5">
    <source>
        <dbReference type="PROSITE" id="PS50104"/>
    </source>
</evidence>
<dbReference type="Gene3D" id="3.80.10.10">
    <property type="entry name" value="Ribonuclease Inhibitor"/>
    <property type="match status" value="1"/>
</dbReference>
<name>A0A9R1UWS0_LACSA</name>
<dbReference type="EMBL" id="NBSK02000007">
    <property type="protein sequence ID" value="KAJ0194923.1"/>
    <property type="molecule type" value="Genomic_DNA"/>
</dbReference>